<dbReference type="EMBL" id="CP013020">
    <property type="protein sequence ID" value="ALK83124.1"/>
    <property type="molecule type" value="Genomic_DNA"/>
</dbReference>
<dbReference type="NCBIfam" id="TIGR04056">
    <property type="entry name" value="OMP_RagA_SusC"/>
    <property type="match status" value="1"/>
</dbReference>
<dbReference type="Pfam" id="PF07715">
    <property type="entry name" value="Plug"/>
    <property type="match status" value="1"/>
</dbReference>
<dbReference type="PROSITE" id="PS52016">
    <property type="entry name" value="TONB_DEPENDENT_REC_3"/>
    <property type="match status" value="1"/>
</dbReference>
<keyword evidence="4 7" id="KW-0812">Transmembrane</keyword>
<evidence type="ECO:0000256" key="2">
    <source>
        <dbReference type="ARBA" id="ARBA00022448"/>
    </source>
</evidence>
<reference evidence="10 11" key="2">
    <citation type="journal article" date="2016" name="Genome Biol. Evol.">
        <title>Extensive mobilome-driven genome diversification in mouse gut-associated Bacteroides vulgatus mpk.</title>
        <authorList>
            <person name="Lange A."/>
            <person name="Beier S."/>
            <person name="Steimle A."/>
            <person name="Autenrieth I.B."/>
            <person name="Huson D.H."/>
            <person name="Frick J.S."/>
        </authorList>
    </citation>
    <scope>NUCLEOTIDE SEQUENCE [LARGE SCALE GENOMIC DNA]</scope>
    <source>
        <strain evidence="11">mpk</strain>
    </source>
</reference>
<dbReference type="InterPro" id="IPR023996">
    <property type="entry name" value="TonB-dep_OMP_SusC/RagA"/>
</dbReference>
<dbReference type="Gene3D" id="2.170.130.10">
    <property type="entry name" value="TonB-dependent receptor, plug domain"/>
    <property type="match status" value="1"/>
</dbReference>
<accession>A0A0P0LLW6</accession>
<evidence type="ECO:0000256" key="5">
    <source>
        <dbReference type="ARBA" id="ARBA00023136"/>
    </source>
</evidence>
<name>A0A0P0LLW6_PHOVU</name>
<comment type="subcellular location">
    <subcellularLocation>
        <location evidence="1 7">Cell outer membrane</location>
        <topology evidence="1 7">Multi-pass membrane protein</topology>
    </subcellularLocation>
</comment>
<organism evidence="10 11">
    <name type="scientific">Phocaeicola vulgatus</name>
    <name type="common">Bacteroides vulgatus</name>
    <dbReference type="NCBI Taxonomy" id="821"/>
    <lineage>
        <taxon>Bacteria</taxon>
        <taxon>Pseudomonadati</taxon>
        <taxon>Bacteroidota</taxon>
        <taxon>Bacteroidia</taxon>
        <taxon>Bacteroidales</taxon>
        <taxon>Bacteroidaceae</taxon>
        <taxon>Phocaeicola</taxon>
    </lineage>
</organism>
<keyword evidence="5 7" id="KW-0472">Membrane</keyword>
<dbReference type="InterPro" id="IPR036942">
    <property type="entry name" value="Beta-barrel_TonB_sf"/>
</dbReference>
<evidence type="ECO:0000256" key="1">
    <source>
        <dbReference type="ARBA" id="ARBA00004571"/>
    </source>
</evidence>
<evidence type="ECO:0000256" key="8">
    <source>
        <dbReference type="SAM" id="SignalP"/>
    </source>
</evidence>
<feature type="chain" id="PRO_5006050309" evidence="8">
    <location>
        <begin position="28"/>
        <end position="1101"/>
    </location>
</feature>
<dbReference type="InterPro" id="IPR011662">
    <property type="entry name" value="Secretin/TonB_short_N"/>
</dbReference>
<dbReference type="Pfam" id="PF13715">
    <property type="entry name" value="CarbopepD_reg_2"/>
    <property type="match status" value="1"/>
</dbReference>
<dbReference type="InterPro" id="IPR008969">
    <property type="entry name" value="CarboxyPept-like_regulatory"/>
</dbReference>
<dbReference type="NCBIfam" id="TIGR04057">
    <property type="entry name" value="SusC_RagA_signa"/>
    <property type="match status" value="1"/>
</dbReference>
<dbReference type="SUPFAM" id="SSF56935">
    <property type="entry name" value="Porins"/>
    <property type="match status" value="1"/>
</dbReference>
<evidence type="ECO:0000313" key="11">
    <source>
        <dbReference type="Proteomes" id="UP000061587"/>
    </source>
</evidence>
<evidence type="ECO:0000313" key="10">
    <source>
        <dbReference type="EMBL" id="ALK83124.1"/>
    </source>
</evidence>
<dbReference type="Proteomes" id="UP000061587">
    <property type="component" value="Chromosome"/>
</dbReference>
<gene>
    <name evidence="10" type="ORF">BvMPK_0496</name>
</gene>
<evidence type="ECO:0000256" key="6">
    <source>
        <dbReference type="ARBA" id="ARBA00023237"/>
    </source>
</evidence>
<proteinExistence type="inferred from homology"/>
<dbReference type="SMART" id="SM00965">
    <property type="entry name" value="STN"/>
    <property type="match status" value="1"/>
</dbReference>
<dbReference type="Pfam" id="PF07660">
    <property type="entry name" value="STN"/>
    <property type="match status" value="1"/>
</dbReference>
<dbReference type="Gene3D" id="3.55.50.30">
    <property type="match status" value="1"/>
</dbReference>
<dbReference type="InterPro" id="IPR037066">
    <property type="entry name" value="Plug_dom_sf"/>
</dbReference>
<sequence length="1101" mass="122622">MMKMKARTKMKTLLLLGVLLFGFTVSAQSQKVSLDFKNERVEKVLASIKSQTGMSLVFSDQLVDVNRKVTMQLKDVTLKEALTRLLSGINLTFEIRNNKIYFIEKKAVSQPGSRKKRVTGVVKDVMGEPLIGANVVEKGRSTNGVITDFNGKFTLEVDESASLVVSYIGYLAQDIPTKGKGDFHIILKEDTNTLDEVVVTGYGDFKKATYTGSASVLTTEKLEALPVVSVGQMIESNIPGISVVAGTSSQPGAKTTLRVRGVASMNASTEPLYVLDGVPIPSYDLSNFTSMSEAGGMGFIETLNPADIESITVLKDAASASLYGAKGANGVVLITTKKGKEGKLRVNMAAKYGITDFAYTYRPLMGGEERRELIHEGLVNFQLDKGVSEQEAQQYADANIDQYAKRLPQGYSDWESALFKTGYQQDYNLSASAGNQNSSFIGSLGYTKQTGVSLNSEMERFTGRVDASNKYKKVEFGMNASFSWTKNVHLPEGKFYGSAIYASKVNLTPSTPIYNEDGTYASGYRENNGYNPILEAEVNDYYARTVRAMGTAKIAYNVWDNLKVSSVFTVDYSLTKDFFFQSPDGRDGATYQGRGRMQMTDRIRYTSQNNLTYSKTFGKHSVSAVTAFEVMKYDYEDLYAAKKTYGQDINTSLGNAADPIDADQKLQEDALMSYVASVNYSYDDKYYASFSFRRDGSSRLSPDTRWGNFWSLSASWRLSQERFMQPLKSVLSDLKLRASYGVNGNLPSSYYGYQSTYTTGAFYSGKPSPWESTLGNEELTWEKNYALNLGLDIGLFSRVNVSLDWYTRTTKDLLMSKQLNSISGFSSLLTNVGQMRNTGVELEVRSNNIKTKDFSWTTAFNLSHNKNKILKLADLPWFVDGRYVRKEGYPFNTIYLREYAGVDPETGSALYYDNQQDENGNYTKNKVTDPGQASPIPLKDITPTISGGFMNTFNYKFIDLSFNLSYSFGGYSYDNASYILQDDGYSVISNKSTEQRRRWQKPGDITDVPRFVYGNKKGGNYNSSRAIHSTDHIRLKSLILGLNAPKAWLQKLGIGNARIYFSGTNLLTWAAYDQYDPEMSGVVGFYTPPLKTYAFGLELKF</sequence>
<dbReference type="Gene3D" id="2.40.170.20">
    <property type="entry name" value="TonB-dependent receptor, beta-barrel domain"/>
    <property type="match status" value="1"/>
</dbReference>
<keyword evidence="3 7" id="KW-1134">Transmembrane beta strand</keyword>
<keyword evidence="8" id="KW-0732">Signal</keyword>
<dbReference type="AlphaFoldDB" id="A0A0P0LLW6"/>
<dbReference type="InterPro" id="IPR023997">
    <property type="entry name" value="TonB-dep_OMP_SusC/RagA_CS"/>
</dbReference>
<reference evidence="11" key="1">
    <citation type="submission" date="2015-10" db="EMBL/GenBank/DDBJ databases">
        <title>Extensive mobilome-driven genome diversification in gut-associated Bacteroides vulgatus mpk.</title>
        <authorList>
            <person name="Beier S."/>
            <person name="Lange A."/>
            <person name="Huson D.H."/>
            <person name="Frick J.-S."/>
            <person name="Autenrieth I.B."/>
        </authorList>
    </citation>
    <scope>NUCLEOTIDE SEQUENCE [LARGE SCALE GENOMIC DNA]</scope>
    <source>
        <strain evidence="11">mpk</strain>
    </source>
</reference>
<feature type="domain" description="Secretin/TonB short N-terminal" evidence="9">
    <location>
        <begin position="54"/>
        <end position="106"/>
    </location>
</feature>
<keyword evidence="10" id="KW-0675">Receptor</keyword>
<keyword evidence="6 7" id="KW-0998">Cell outer membrane</keyword>
<evidence type="ECO:0000256" key="3">
    <source>
        <dbReference type="ARBA" id="ARBA00022452"/>
    </source>
</evidence>
<comment type="similarity">
    <text evidence="7">Belongs to the TonB-dependent receptor family.</text>
</comment>
<feature type="signal peptide" evidence="8">
    <location>
        <begin position="1"/>
        <end position="27"/>
    </location>
</feature>
<dbReference type="InterPro" id="IPR039426">
    <property type="entry name" value="TonB-dep_rcpt-like"/>
</dbReference>
<dbReference type="PATRIC" id="fig|821.40.peg.592"/>
<evidence type="ECO:0000259" key="9">
    <source>
        <dbReference type="SMART" id="SM00965"/>
    </source>
</evidence>
<dbReference type="SUPFAM" id="SSF49464">
    <property type="entry name" value="Carboxypeptidase regulatory domain-like"/>
    <property type="match status" value="1"/>
</dbReference>
<dbReference type="InterPro" id="IPR012910">
    <property type="entry name" value="Plug_dom"/>
</dbReference>
<evidence type="ECO:0000256" key="7">
    <source>
        <dbReference type="PROSITE-ProRule" id="PRU01360"/>
    </source>
</evidence>
<keyword evidence="2 7" id="KW-0813">Transport</keyword>
<protein>
    <submittedName>
        <fullName evidence="10">TonB family protein / TonB-dependent receptor</fullName>
    </submittedName>
</protein>
<dbReference type="GO" id="GO:0009279">
    <property type="term" value="C:cell outer membrane"/>
    <property type="evidence" value="ECO:0007669"/>
    <property type="project" value="UniProtKB-SubCell"/>
</dbReference>
<evidence type="ECO:0000256" key="4">
    <source>
        <dbReference type="ARBA" id="ARBA00022692"/>
    </source>
</evidence>